<evidence type="ECO:0000313" key="2">
    <source>
        <dbReference type="EMBL" id="WJZ83935.1"/>
    </source>
</evidence>
<keyword evidence="3" id="KW-1185">Reference proteome</keyword>
<dbReference type="EMBL" id="CP126650">
    <property type="protein sequence ID" value="WJZ83935.1"/>
    <property type="molecule type" value="Genomic_DNA"/>
</dbReference>
<name>A0ABY9BMJ2_VITVI</name>
<organism evidence="2 3">
    <name type="scientific">Vitis vinifera</name>
    <name type="common">Grape</name>
    <dbReference type="NCBI Taxonomy" id="29760"/>
    <lineage>
        <taxon>Eukaryota</taxon>
        <taxon>Viridiplantae</taxon>
        <taxon>Streptophyta</taxon>
        <taxon>Embryophyta</taxon>
        <taxon>Tracheophyta</taxon>
        <taxon>Spermatophyta</taxon>
        <taxon>Magnoliopsida</taxon>
        <taxon>eudicotyledons</taxon>
        <taxon>Gunneridae</taxon>
        <taxon>Pentapetalae</taxon>
        <taxon>rosids</taxon>
        <taxon>Vitales</taxon>
        <taxon>Vitaceae</taxon>
        <taxon>Viteae</taxon>
        <taxon>Vitis</taxon>
    </lineage>
</organism>
<evidence type="ECO:0000313" key="3">
    <source>
        <dbReference type="Proteomes" id="UP001227230"/>
    </source>
</evidence>
<dbReference type="Proteomes" id="UP001227230">
    <property type="component" value="Chromosome 3"/>
</dbReference>
<proteinExistence type="predicted"/>
<evidence type="ECO:0000256" key="1">
    <source>
        <dbReference type="SAM" id="MobiDB-lite"/>
    </source>
</evidence>
<accession>A0ABY9BMJ2</accession>
<feature type="region of interest" description="Disordered" evidence="1">
    <location>
        <begin position="1"/>
        <end position="24"/>
    </location>
</feature>
<sequence length="68" mass="7054">MMLENDNRLEGGGGGSSSSNRSLLGMPEATFGALIDGTGDVEIVEGCEGGLEQPCVDGNGHQEGEREW</sequence>
<gene>
    <name evidence="2" type="ORF">VitviT2T_003576</name>
</gene>
<protein>
    <submittedName>
        <fullName evidence="2">Uncharacterized protein</fullName>
    </submittedName>
</protein>
<reference evidence="2 3" key="1">
    <citation type="journal article" date="2023" name="Hortic Res">
        <title>The complete reference genome for grapevine (Vitis vinifera L.) genetics and breeding.</title>
        <authorList>
            <person name="Shi X."/>
            <person name="Cao S."/>
            <person name="Wang X."/>
            <person name="Huang S."/>
            <person name="Wang Y."/>
            <person name="Liu Z."/>
            <person name="Liu W."/>
            <person name="Leng X."/>
            <person name="Peng Y."/>
            <person name="Wang N."/>
            <person name="Wang Y."/>
            <person name="Ma Z."/>
            <person name="Xu X."/>
            <person name="Zhang F."/>
            <person name="Xue H."/>
            <person name="Zhong H."/>
            <person name="Wang Y."/>
            <person name="Zhang K."/>
            <person name="Velt A."/>
            <person name="Avia K."/>
            <person name="Holtgrawe D."/>
            <person name="Grimplet J."/>
            <person name="Matus J.T."/>
            <person name="Ware D."/>
            <person name="Wu X."/>
            <person name="Wang H."/>
            <person name="Liu C."/>
            <person name="Fang Y."/>
            <person name="Rustenholz C."/>
            <person name="Cheng Z."/>
            <person name="Xiao H."/>
            <person name="Zhou Y."/>
        </authorList>
    </citation>
    <scope>NUCLEOTIDE SEQUENCE [LARGE SCALE GENOMIC DNA]</scope>
    <source>
        <strain evidence="3">cv. Pinot noir / PN40024</strain>
        <tissue evidence="2">Leaf</tissue>
    </source>
</reference>